<feature type="region of interest" description="Disordered" evidence="1">
    <location>
        <begin position="1"/>
        <end position="96"/>
    </location>
</feature>
<dbReference type="EMBL" id="KN839847">
    <property type="protein sequence ID" value="KIJ64212.1"/>
    <property type="molecule type" value="Genomic_DNA"/>
</dbReference>
<feature type="region of interest" description="Disordered" evidence="1">
    <location>
        <begin position="146"/>
        <end position="174"/>
    </location>
</feature>
<sequence>MEIHNAPPKIPSIPAGTPATEWADKTESILSSESAQDDLAGQGESQPQVPIRTTTNVSTPGHEFPGSYPKELEHQETQGSKGPKSGDNSNNPPMGASVVHAAKQYMPNQVERGVEYASQTAAAYLPIPQGIKDTVVSYWSFDEAQKEEEGHTSLPSTELKGAQPSEHTSGVGALPGAISESSVALLPDERAARRAQTPLGDAGTPLKETPQKGTITPVPAESAAAGVIGGGGAAGAVADIAGKDQASWSLFHAFFGACLFVPLFRAATPSQRKLARGHLDGDRANSLRLLLPCLPTAATSKDTTGTRFDEAFLLHPFGLLMFAADVLHLAGRLWQAPVNSSAVVVQKQATFPSSRGERSFVRMSPPPAQPQTEQPVQREQQTEASQASQPSKPDPIPVHSEAPQPYPQRDEVSSALPASDKNKDLPPEPTANDTKPVLPEASPTAEEELMPAKPSSRTPKRDPIAAGGAAGLAVPGPPPESHELASKYEGAETRAGTDAGKERRTIAEAGAGAGMVGAVAGAGVLSKEGPCKPFWLSLISLAKTLTAAMAEEERKKSHVASEKVDQQKPPSHETSQAQKQERATSNSGVLRTGQEEKVRDKTDVPAKGRVSEGQGNREDEVHAREDLSRDDHAGETERREEEKKHTHTTSTGKGDGYGGDYHPAELHPPSTGTSATEHNVDTKGGGAATAPSLDQVSPTSGGSPGTMKSSTTGSMGKKVGLMAKMKGEAKIIAGKMSGKEGKVEEGKRLMHGDV</sequence>
<feature type="region of interest" description="Disordered" evidence="1">
    <location>
        <begin position="548"/>
        <end position="717"/>
    </location>
</feature>
<feature type="compositionally biased region" description="Polar residues" evidence="1">
    <location>
        <begin position="568"/>
        <end position="589"/>
    </location>
</feature>
<feature type="region of interest" description="Disordered" evidence="1">
    <location>
        <begin position="354"/>
        <end position="514"/>
    </location>
</feature>
<protein>
    <submittedName>
        <fullName evidence="2">Uncharacterized protein</fullName>
    </submittedName>
</protein>
<dbReference type="HOGENOM" id="CLU_369203_0_0_1"/>
<reference evidence="2 3" key="1">
    <citation type="submission" date="2014-04" db="EMBL/GenBank/DDBJ databases">
        <title>Evolutionary Origins and Diversification of the Mycorrhizal Mutualists.</title>
        <authorList>
            <consortium name="DOE Joint Genome Institute"/>
            <consortium name="Mycorrhizal Genomics Consortium"/>
            <person name="Kohler A."/>
            <person name="Kuo A."/>
            <person name="Nagy L.G."/>
            <person name="Floudas D."/>
            <person name="Copeland A."/>
            <person name="Barry K.W."/>
            <person name="Cichocki N."/>
            <person name="Veneault-Fourrey C."/>
            <person name="LaButti K."/>
            <person name="Lindquist E.A."/>
            <person name="Lipzen A."/>
            <person name="Lundell T."/>
            <person name="Morin E."/>
            <person name="Murat C."/>
            <person name="Riley R."/>
            <person name="Ohm R."/>
            <person name="Sun H."/>
            <person name="Tunlid A."/>
            <person name="Henrissat B."/>
            <person name="Grigoriev I.V."/>
            <person name="Hibbett D.S."/>
            <person name="Martin F."/>
        </authorList>
    </citation>
    <scope>NUCLEOTIDE SEQUENCE [LARGE SCALE GENOMIC DNA]</scope>
    <source>
        <strain evidence="2 3">MD-312</strain>
    </source>
</reference>
<keyword evidence="3" id="KW-1185">Reference proteome</keyword>
<proteinExistence type="predicted"/>
<feature type="compositionally biased region" description="Basic and acidic residues" evidence="1">
    <location>
        <begin position="593"/>
        <end position="644"/>
    </location>
</feature>
<feature type="compositionally biased region" description="Basic and acidic residues" evidence="1">
    <location>
        <begin position="480"/>
        <end position="492"/>
    </location>
</feature>
<feature type="compositionally biased region" description="Basic and acidic residues" evidence="1">
    <location>
        <begin position="551"/>
        <end position="566"/>
    </location>
</feature>
<evidence type="ECO:0000313" key="2">
    <source>
        <dbReference type="EMBL" id="KIJ64212.1"/>
    </source>
</evidence>
<feature type="compositionally biased region" description="Polar residues" evidence="1">
    <location>
        <begin position="43"/>
        <end position="59"/>
    </location>
</feature>
<gene>
    <name evidence="2" type="ORF">HYDPIDRAFT_167957</name>
</gene>
<evidence type="ECO:0000256" key="1">
    <source>
        <dbReference type="SAM" id="MobiDB-lite"/>
    </source>
</evidence>
<organism evidence="2 3">
    <name type="scientific">Hydnomerulius pinastri MD-312</name>
    <dbReference type="NCBI Taxonomy" id="994086"/>
    <lineage>
        <taxon>Eukaryota</taxon>
        <taxon>Fungi</taxon>
        <taxon>Dikarya</taxon>
        <taxon>Basidiomycota</taxon>
        <taxon>Agaricomycotina</taxon>
        <taxon>Agaricomycetes</taxon>
        <taxon>Agaricomycetidae</taxon>
        <taxon>Boletales</taxon>
        <taxon>Boletales incertae sedis</taxon>
        <taxon>Leucogyrophana</taxon>
    </lineage>
</organism>
<evidence type="ECO:0000313" key="3">
    <source>
        <dbReference type="Proteomes" id="UP000053820"/>
    </source>
</evidence>
<feature type="region of interest" description="Disordered" evidence="1">
    <location>
        <begin position="196"/>
        <end position="217"/>
    </location>
</feature>
<feature type="compositionally biased region" description="Polar residues" evidence="1">
    <location>
        <begin position="370"/>
        <end position="391"/>
    </location>
</feature>
<dbReference type="OrthoDB" id="3268823at2759"/>
<name>A0A0C9WFI6_9AGAM</name>
<feature type="compositionally biased region" description="Polar residues" evidence="1">
    <location>
        <begin position="692"/>
        <end position="714"/>
    </location>
</feature>
<accession>A0A0C9WFI6</accession>
<dbReference type="AlphaFoldDB" id="A0A0C9WFI6"/>
<dbReference type="Proteomes" id="UP000053820">
    <property type="component" value="Unassembled WGS sequence"/>
</dbReference>
<feature type="compositionally biased region" description="Low complexity" evidence="1">
    <location>
        <begin position="464"/>
        <end position="474"/>
    </location>
</feature>